<dbReference type="GO" id="GO:0016757">
    <property type="term" value="F:glycosyltransferase activity"/>
    <property type="evidence" value="ECO:0007669"/>
    <property type="project" value="InterPro"/>
</dbReference>
<dbReference type="EMBL" id="JAUUTY010000003">
    <property type="protein sequence ID" value="KAK1661168.1"/>
    <property type="molecule type" value="Genomic_DNA"/>
</dbReference>
<dbReference type="InterPro" id="IPR007657">
    <property type="entry name" value="Glycosyltransferase_61"/>
</dbReference>
<proteinExistence type="predicted"/>
<accession>A0AAD8SMU2</accession>
<dbReference type="PANTHER" id="PTHR20961:SF13">
    <property type="entry name" value="OS01G0119000 PROTEIN"/>
    <property type="match status" value="1"/>
</dbReference>
<comment type="caution">
    <text evidence="1">The sequence shown here is derived from an EMBL/GenBank/DDBJ whole genome shotgun (WGS) entry which is preliminary data.</text>
</comment>
<dbReference type="AlphaFoldDB" id="A0AAD8SMU2"/>
<keyword evidence="2" id="KW-1185">Reference proteome</keyword>
<organism evidence="1 2">
    <name type="scientific">Lolium multiflorum</name>
    <name type="common">Italian ryegrass</name>
    <name type="synonym">Lolium perenne subsp. multiflorum</name>
    <dbReference type="NCBI Taxonomy" id="4521"/>
    <lineage>
        <taxon>Eukaryota</taxon>
        <taxon>Viridiplantae</taxon>
        <taxon>Streptophyta</taxon>
        <taxon>Embryophyta</taxon>
        <taxon>Tracheophyta</taxon>
        <taxon>Spermatophyta</taxon>
        <taxon>Magnoliopsida</taxon>
        <taxon>Liliopsida</taxon>
        <taxon>Poales</taxon>
        <taxon>Poaceae</taxon>
        <taxon>BOP clade</taxon>
        <taxon>Pooideae</taxon>
        <taxon>Poodae</taxon>
        <taxon>Poeae</taxon>
        <taxon>Poeae Chloroplast Group 2 (Poeae type)</taxon>
        <taxon>Loliodinae</taxon>
        <taxon>Loliinae</taxon>
        <taxon>Lolium</taxon>
    </lineage>
</organism>
<reference evidence="1" key="1">
    <citation type="submission" date="2023-07" db="EMBL/GenBank/DDBJ databases">
        <title>A chromosome-level genome assembly of Lolium multiflorum.</title>
        <authorList>
            <person name="Chen Y."/>
            <person name="Copetti D."/>
            <person name="Kolliker R."/>
            <person name="Studer B."/>
        </authorList>
    </citation>
    <scope>NUCLEOTIDE SEQUENCE</scope>
    <source>
        <strain evidence="1">02402/16</strain>
        <tissue evidence="1">Leaf</tissue>
    </source>
</reference>
<gene>
    <name evidence="1" type="ORF">QYE76_049327</name>
</gene>
<evidence type="ECO:0000313" key="1">
    <source>
        <dbReference type="EMBL" id="KAK1661168.1"/>
    </source>
</evidence>
<dbReference type="Proteomes" id="UP001231189">
    <property type="component" value="Unassembled WGS sequence"/>
</dbReference>
<protein>
    <submittedName>
        <fullName evidence="1">Uncharacterized protein</fullName>
    </submittedName>
</protein>
<evidence type="ECO:0000313" key="2">
    <source>
        <dbReference type="Proteomes" id="UP001231189"/>
    </source>
</evidence>
<sequence length="73" mass="8528">MELRYLEYSITAQESTLLEMLGPDHPVIKDPESVHRSGWDKVAEYYLGKQDVKLDLERFAPTLELALDHLRQQ</sequence>
<dbReference type="PANTHER" id="PTHR20961">
    <property type="entry name" value="GLYCOSYLTRANSFERASE"/>
    <property type="match status" value="1"/>
</dbReference>
<name>A0AAD8SMU2_LOLMU</name>